<keyword evidence="2" id="KW-1185">Reference proteome</keyword>
<evidence type="ECO:0000313" key="1">
    <source>
        <dbReference type="EMBL" id="EPS99221.1"/>
    </source>
</evidence>
<evidence type="ECO:0000313" key="2">
    <source>
        <dbReference type="Proteomes" id="UP000015241"/>
    </source>
</evidence>
<dbReference type="AlphaFoldDB" id="S8E254"/>
<gene>
    <name evidence="1" type="ORF">FOMPIDRAFT_1042122</name>
</gene>
<evidence type="ECO:0008006" key="3">
    <source>
        <dbReference type="Google" id="ProtNLM"/>
    </source>
</evidence>
<name>S8E254_FOMSC</name>
<proteinExistence type="predicted"/>
<dbReference type="Proteomes" id="UP000015241">
    <property type="component" value="Unassembled WGS sequence"/>
</dbReference>
<dbReference type="OrthoDB" id="2792339at2759"/>
<accession>S8E254</accession>
<sequence>MQTDGGSWKPSPTFEWEPGSIHTIVVHGLLRDNTGANAPLPIGKGDCQSVRMAKELNGSAIDAKRHSVYMNRAENLRRKHASAAPADRSEIHLRIVSDFLHENSRHVVYRVSVDIAKSSPRASQLGLPSMIIKIATELEGRTIAAEAVMYEHLFGLQGTVIPQCYGYFRSFINLQEYVVTAWSPGYAFPRNMESFDIFRMPNTCASLNVLLLEDVGDRIPPALFSKEQKAETLHTLQNLNDELCYLGIRHHDLRYSNVLQTAIRRGPSPKHKEIYKYRIIDLENTAVTGRREEELRQLARNEINEILGTIQAKAHGY</sequence>
<organism evidence="1 2">
    <name type="scientific">Fomitopsis schrenkii</name>
    <name type="common">Brown rot fungus</name>
    <dbReference type="NCBI Taxonomy" id="2126942"/>
    <lineage>
        <taxon>Eukaryota</taxon>
        <taxon>Fungi</taxon>
        <taxon>Dikarya</taxon>
        <taxon>Basidiomycota</taxon>
        <taxon>Agaricomycotina</taxon>
        <taxon>Agaricomycetes</taxon>
        <taxon>Polyporales</taxon>
        <taxon>Fomitopsis</taxon>
    </lineage>
</organism>
<dbReference type="HOGENOM" id="CLU_877275_0_0_1"/>
<dbReference type="InParanoid" id="S8E254"/>
<protein>
    <recommendedName>
        <fullName evidence="3">Protein kinase domain-containing protein</fullName>
    </recommendedName>
</protein>
<dbReference type="EMBL" id="KE504158">
    <property type="protein sequence ID" value="EPS99221.1"/>
    <property type="molecule type" value="Genomic_DNA"/>
</dbReference>
<reference evidence="1 2" key="1">
    <citation type="journal article" date="2012" name="Science">
        <title>The Paleozoic origin of enzymatic lignin decomposition reconstructed from 31 fungal genomes.</title>
        <authorList>
            <person name="Floudas D."/>
            <person name="Binder M."/>
            <person name="Riley R."/>
            <person name="Barry K."/>
            <person name="Blanchette R.A."/>
            <person name="Henrissat B."/>
            <person name="Martinez A.T."/>
            <person name="Otillar R."/>
            <person name="Spatafora J.W."/>
            <person name="Yadav J.S."/>
            <person name="Aerts A."/>
            <person name="Benoit I."/>
            <person name="Boyd A."/>
            <person name="Carlson A."/>
            <person name="Copeland A."/>
            <person name="Coutinho P.M."/>
            <person name="de Vries R.P."/>
            <person name="Ferreira P."/>
            <person name="Findley K."/>
            <person name="Foster B."/>
            <person name="Gaskell J."/>
            <person name="Glotzer D."/>
            <person name="Gorecki P."/>
            <person name="Heitman J."/>
            <person name="Hesse C."/>
            <person name="Hori C."/>
            <person name="Igarashi K."/>
            <person name="Jurgens J.A."/>
            <person name="Kallen N."/>
            <person name="Kersten P."/>
            <person name="Kohler A."/>
            <person name="Kuees U."/>
            <person name="Kumar T.K.A."/>
            <person name="Kuo A."/>
            <person name="LaButti K."/>
            <person name="Larrondo L.F."/>
            <person name="Lindquist E."/>
            <person name="Ling A."/>
            <person name="Lombard V."/>
            <person name="Lucas S."/>
            <person name="Lundell T."/>
            <person name="Martin R."/>
            <person name="McLaughlin D.J."/>
            <person name="Morgenstern I."/>
            <person name="Morin E."/>
            <person name="Murat C."/>
            <person name="Nagy L.G."/>
            <person name="Nolan M."/>
            <person name="Ohm R.A."/>
            <person name="Patyshakuliyeva A."/>
            <person name="Rokas A."/>
            <person name="Ruiz-Duenas F.J."/>
            <person name="Sabat G."/>
            <person name="Salamov A."/>
            <person name="Samejima M."/>
            <person name="Schmutz J."/>
            <person name="Slot J.C."/>
            <person name="St John F."/>
            <person name="Stenlid J."/>
            <person name="Sun H."/>
            <person name="Sun S."/>
            <person name="Syed K."/>
            <person name="Tsang A."/>
            <person name="Wiebenga A."/>
            <person name="Young D."/>
            <person name="Pisabarro A."/>
            <person name="Eastwood D.C."/>
            <person name="Martin F."/>
            <person name="Cullen D."/>
            <person name="Grigoriev I.V."/>
            <person name="Hibbett D.S."/>
        </authorList>
    </citation>
    <scope>NUCLEOTIDE SEQUENCE</scope>
    <source>
        <strain evidence="2">FP-58527</strain>
    </source>
</reference>